<dbReference type="EMBL" id="JAPWTK010000075">
    <property type="protein sequence ID" value="KAJ8952034.1"/>
    <property type="molecule type" value="Genomic_DNA"/>
</dbReference>
<dbReference type="InterPro" id="IPR027806">
    <property type="entry name" value="HARBI1_dom"/>
</dbReference>
<evidence type="ECO:0000256" key="1">
    <source>
        <dbReference type="ARBA" id="ARBA00001968"/>
    </source>
</evidence>
<organism evidence="9 10">
    <name type="scientific">Aromia moschata</name>
    <dbReference type="NCBI Taxonomy" id="1265417"/>
    <lineage>
        <taxon>Eukaryota</taxon>
        <taxon>Metazoa</taxon>
        <taxon>Ecdysozoa</taxon>
        <taxon>Arthropoda</taxon>
        <taxon>Hexapoda</taxon>
        <taxon>Insecta</taxon>
        <taxon>Pterygota</taxon>
        <taxon>Neoptera</taxon>
        <taxon>Endopterygota</taxon>
        <taxon>Coleoptera</taxon>
        <taxon>Polyphaga</taxon>
        <taxon>Cucujiformia</taxon>
        <taxon>Chrysomeloidea</taxon>
        <taxon>Cerambycidae</taxon>
        <taxon>Cerambycinae</taxon>
        <taxon>Callichromatini</taxon>
        <taxon>Aromia</taxon>
    </lineage>
</organism>
<keyword evidence="6" id="KW-0378">Hydrolase</keyword>
<dbReference type="Proteomes" id="UP001162162">
    <property type="component" value="Unassembled WGS sequence"/>
</dbReference>
<dbReference type="AlphaFoldDB" id="A0AAV8YM95"/>
<evidence type="ECO:0000256" key="2">
    <source>
        <dbReference type="ARBA" id="ARBA00004123"/>
    </source>
</evidence>
<gene>
    <name evidence="9" type="ORF">NQ318_023475</name>
</gene>
<comment type="cofactor">
    <cofactor evidence="1">
        <name>a divalent metal cation</name>
        <dbReference type="ChEBI" id="CHEBI:60240"/>
    </cofactor>
</comment>
<feature type="domain" description="DDE Tnp4" evidence="8">
    <location>
        <begin position="133"/>
        <end position="232"/>
    </location>
</feature>
<dbReference type="PANTHER" id="PTHR22930">
    <property type="match status" value="1"/>
</dbReference>
<evidence type="ECO:0000259" key="8">
    <source>
        <dbReference type="Pfam" id="PF13359"/>
    </source>
</evidence>
<keyword evidence="5" id="KW-0479">Metal-binding</keyword>
<accession>A0AAV8YM95</accession>
<evidence type="ECO:0000256" key="4">
    <source>
        <dbReference type="ARBA" id="ARBA00022722"/>
    </source>
</evidence>
<evidence type="ECO:0000256" key="3">
    <source>
        <dbReference type="ARBA" id="ARBA00006958"/>
    </source>
</evidence>
<dbReference type="GO" id="GO:0046872">
    <property type="term" value="F:metal ion binding"/>
    <property type="evidence" value="ECO:0007669"/>
    <property type="project" value="UniProtKB-KW"/>
</dbReference>
<dbReference type="Pfam" id="PF13359">
    <property type="entry name" value="DDE_Tnp_4"/>
    <property type="match status" value="1"/>
</dbReference>
<keyword evidence="4" id="KW-0540">Nuclease</keyword>
<dbReference type="PANTHER" id="PTHR22930:SF269">
    <property type="entry name" value="NUCLEASE HARBI1-LIKE PROTEIN"/>
    <property type="match status" value="1"/>
</dbReference>
<keyword evidence="7" id="KW-0539">Nucleus</keyword>
<reference evidence="9" key="1">
    <citation type="journal article" date="2023" name="Insect Mol. Biol.">
        <title>Genome sequencing provides insights into the evolution of gene families encoding plant cell wall-degrading enzymes in longhorned beetles.</title>
        <authorList>
            <person name="Shin N.R."/>
            <person name="Okamura Y."/>
            <person name="Kirsch R."/>
            <person name="Pauchet Y."/>
        </authorList>
    </citation>
    <scope>NUCLEOTIDE SEQUENCE</scope>
    <source>
        <strain evidence="9">AMC_N1</strain>
    </source>
</reference>
<evidence type="ECO:0000256" key="5">
    <source>
        <dbReference type="ARBA" id="ARBA00022723"/>
    </source>
</evidence>
<name>A0AAV8YM95_9CUCU</name>
<sequence length="309" mass="35809">MRSCVLCIGGELSEIIAAEMNRNKNNRCWVRKWLCRREIYGASSTLLRELAEEYVPEYRNWLRMSKEQFELLLAQIAPQISKNNTVMRSAIPARIKMEITLSYLATGNCFRTLQRLFRVSRVAISKFVPEMCDAIYESQRIYKVIENGLLPDGGFIVGDDAFPLIIYLMKPYLKVALSEEHTIFNYRLSPARRIVENAFRILVSRFRIFEKPVACLAQTVYTIIKACCAIHNYLRIISPNTYKPSGSLDEEYIESCQIRLGSWRNETNTSLPPIRTLGSNQSSRFARELRDRVCPYFMGEGAVPWQQRM</sequence>
<dbReference type="GO" id="GO:0005634">
    <property type="term" value="C:nucleus"/>
    <property type="evidence" value="ECO:0007669"/>
    <property type="project" value="UniProtKB-SubCell"/>
</dbReference>
<comment type="caution">
    <text evidence="9">The sequence shown here is derived from an EMBL/GenBank/DDBJ whole genome shotgun (WGS) entry which is preliminary data.</text>
</comment>
<dbReference type="GO" id="GO:0004518">
    <property type="term" value="F:nuclease activity"/>
    <property type="evidence" value="ECO:0007669"/>
    <property type="project" value="UniProtKB-KW"/>
</dbReference>
<protein>
    <recommendedName>
        <fullName evidence="8">DDE Tnp4 domain-containing protein</fullName>
    </recommendedName>
</protein>
<dbReference type="InterPro" id="IPR045249">
    <property type="entry name" value="HARBI1-like"/>
</dbReference>
<keyword evidence="10" id="KW-1185">Reference proteome</keyword>
<dbReference type="GO" id="GO:0016787">
    <property type="term" value="F:hydrolase activity"/>
    <property type="evidence" value="ECO:0007669"/>
    <property type="project" value="UniProtKB-KW"/>
</dbReference>
<evidence type="ECO:0000313" key="9">
    <source>
        <dbReference type="EMBL" id="KAJ8952034.1"/>
    </source>
</evidence>
<evidence type="ECO:0000313" key="10">
    <source>
        <dbReference type="Proteomes" id="UP001162162"/>
    </source>
</evidence>
<comment type="subcellular location">
    <subcellularLocation>
        <location evidence="2">Nucleus</location>
    </subcellularLocation>
</comment>
<comment type="similarity">
    <text evidence="3">Belongs to the HARBI1 family.</text>
</comment>
<feature type="non-terminal residue" evidence="9">
    <location>
        <position position="309"/>
    </location>
</feature>
<evidence type="ECO:0000256" key="6">
    <source>
        <dbReference type="ARBA" id="ARBA00022801"/>
    </source>
</evidence>
<evidence type="ECO:0000256" key="7">
    <source>
        <dbReference type="ARBA" id="ARBA00023242"/>
    </source>
</evidence>
<proteinExistence type="inferred from homology"/>